<dbReference type="FunFam" id="2.60.40.10:FF:001548">
    <property type="entry name" value="Interferon receptor 1 isoform 4"/>
    <property type="match status" value="1"/>
</dbReference>
<feature type="compositionally biased region" description="Polar residues" evidence="1">
    <location>
        <begin position="498"/>
        <end position="510"/>
    </location>
</feature>
<evidence type="ECO:0000313" key="5">
    <source>
        <dbReference type="RefSeq" id="XP_012882888.1"/>
    </source>
</evidence>
<evidence type="ECO:0000259" key="3">
    <source>
        <dbReference type="PROSITE" id="PS50853"/>
    </source>
</evidence>
<feature type="compositionally biased region" description="Basic and acidic residues" evidence="1">
    <location>
        <begin position="516"/>
        <end position="530"/>
    </location>
</feature>
<name>A0A1S3G253_DIPOR</name>
<dbReference type="Pfam" id="PF09294">
    <property type="entry name" value="Interfer-bind"/>
    <property type="match status" value="2"/>
</dbReference>
<keyword evidence="2" id="KW-0472">Membrane</keyword>
<dbReference type="GO" id="GO:0004905">
    <property type="term" value="F:type I interferon receptor activity"/>
    <property type="evidence" value="ECO:0007669"/>
    <property type="project" value="TreeGrafter"/>
</dbReference>
<dbReference type="CTD" id="3454"/>
<dbReference type="InterPro" id="IPR003961">
    <property type="entry name" value="FN3_dom"/>
</dbReference>
<dbReference type="InterPro" id="IPR015373">
    <property type="entry name" value="Interferon/interleukin_rcp_dom"/>
</dbReference>
<dbReference type="RefSeq" id="XP_012882888.1">
    <property type="nucleotide sequence ID" value="XM_013027434.1"/>
</dbReference>
<evidence type="ECO:0000313" key="4">
    <source>
        <dbReference type="Proteomes" id="UP000081671"/>
    </source>
</evidence>
<dbReference type="InParanoid" id="A0A1S3G253"/>
<dbReference type="SMART" id="SM00060">
    <property type="entry name" value="FN3"/>
    <property type="match status" value="4"/>
</dbReference>
<keyword evidence="5" id="KW-0675">Receptor</keyword>
<dbReference type="InterPro" id="IPR013783">
    <property type="entry name" value="Ig-like_fold"/>
</dbReference>
<dbReference type="SUPFAM" id="SSF49265">
    <property type="entry name" value="Fibronectin type III"/>
    <property type="match status" value="4"/>
</dbReference>
<dbReference type="CDD" id="cd00063">
    <property type="entry name" value="FN3"/>
    <property type="match status" value="1"/>
</dbReference>
<dbReference type="AlphaFoldDB" id="A0A1S3G253"/>
<sequence length="530" mass="60644">MVIKHGISLDPPENVEVYIIDDDFTLRWNSSHQSAENVTFSADYQTPMVNNWIKLPGCQHIMGTECDFSALQIDVYENLRLRIRAERGNSTSSWHEVDPFVPFMKAHVGAPRVHVEAEDKAIIIQITRPGRKDSNMWWNMDELAFIYYIVLRETSSGNEKRTKTLYRRHKFFQLLPETSYCLKVTADLLVPIKFGTSSPEYCVNTTVENKLPAPENITIGGKNEGCVVTWDYPHADVTFQVQWLSALSKRLLENYSEDWNPVPGCENTQDTLCVLSKNNFSGGSYFIRIRATDGNNTSFWSEEKKIDSKTCIPLPPPNVTVKSNKDSLVLYISFPENFDVFTKMYEIIFWENTSNTEKKMMQESPEVTIGGLNPLTVYCVRARVYLEPPWQEKSAYSHVVCKKTKAGNSSTAWIVGGIFIVMFVLFLIYLLKRLVSYIFFPSPKPPSIINEYHSEPPSKNLLFSTSEEQVERCSIIEDAGIIVMVEKTMSEPDDHKTYNSQSSEDSGNYSNEDESLERGTSREFQQKEVL</sequence>
<dbReference type="InterPro" id="IPR050650">
    <property type="entry name" value="Type-II_Cytokine-TF_Rcpt"/>
</dbReference>
<gene>
    <name evidence="5" type="primary">Ifnar1</name>
</gene>
<feature type="domain" description="Fibronectin type-III" evidence="3">
    <location>
        <begin position="315"/>
        <end position="407"/>
    </location>
</feature>
<keyword evidence="4" id="KW-1185">Reference proteome</keyword>
<dbReference type="KEGG" id="dord:105994024"/>
<protein>
    <submittedName>
        <fullName evidence="5">Interferon alpha/beta receptor 1</fullName>
    </submittedName>
</protein>
<organism evidence="4 5">
    <name type="scientific">Dipodomys ordii</name>
    <name type="common">Ord's kangaroo rat</name>
    <dbReference type="NCBI Taxonomy" id="10020"/>
    <lineage>
        <taxon>Eukaryota</taxon>
        <taxon>Metazoa</taxon>
        <taxon>Chordata</taxon>
        <taxon>Craniata</taxon>
        <taxon>Vertebrata</taxon>
        <taxon>Euteleostomi</taxon>
        <taxon>Mammalia</taxon>
        <taxon>Eutheria</taxon>
        <taxon>Euarchontoglires</taxon>
        <taxon>Glires</taxon>
        <taxon>Rodentia</taxon>
        <taxon>Castorimorpha</taxon>
        <taxon>Heteromyidae</taxon>
        <taxon>Dipodomyinae</taxon>
        <taxon>Dipodomys</taxon>
    </lineage>
</organism>
<dbReference type="PANTHER" id="PTHR20859">
    <property type="entry name" value="INTERFERON/INTERLEUKIN RECEPTOR"/>
    <property type="match status" value="1"/>
</dbReference>
<evidence type="ECO:0000256" key="2">
    <source>
        <dbReference type="SAM" id="Phobius"/>
    </source>
</evidence>
<keyword evidence="2" id="KW-1133">Transmembrane helix</keyword>
<dbReference type="InterPro" id="IPR036116">
    <property type="entry name" value="FN3_sf"/>
</dbReference>
<feature type="region of interest" description="Disordered" evidence="1">
    <location>
        <begin position="490"/>
        <end position="530"/>
    </location>
</feature>
<dbReference type="GO" id="GO:0005886">
    <property type="term" value="C:plasma membrane"/>
    <property type="evidence" value="ECO:0007669"/>
    <property type="project" value="TreeGrafter"/>
</dbReference>
<evidence type="ECO:0000256" key="1">
    <source>
        <dbReference type="SAM" id="MobiDB-lite"/>
    </source>
</evidence>
<dbReference type="PANTHER" id="PTHR20859:SF54">
    <property type="entry name" value="INTERFERON ALPHA_BETA RECEPTOR 1"/>
    <property type="match status" value="1"/>
</dbReference>
<accession>A0A1S3G253</accession>
<reference evidence="5" key="1">
    <citation type="submission" date="2025-08" db="UniProtKB">
        <authorList>
            <consortium name="RefSeq"/>
        </authorList>
    </citation>
    <scope>IDENTIFICATION</scope>
    <source>
        <tissue evidence="5">Kidney</tissue>
    </source>
</reference>
<dbReference type="Pfam" id="PF01108">
    <property type="entry name" value="Tissue_fac"/>
    <property type="match status" value="1"/>
</dbReference>
<dbReference type="GeneID" id="105994024"/>
<keyword evidence="2" id="KW-0812">Transmembrane</keyword>
<dbReference type="Proteomes" id="UP000081671">
    <property type="component" value="Unplaced"/>
</dbReference>
<dbReference type="FunCoup" id="A0A1S3G253">
    <property type="interactions" value="1584"/>
</dbReference>
<feature type="transmembrane region" description="Helical" evidence="2">
    <location>
        <begin position="411"/>
        <end position="431"/>
    </location>
</feature>
<dbReference type="Gene3D" id="2.60.40.10">
    <property type="entry name" value="Immunoglobulins"/>
    <property type="match status" value="4"/>
</dbReference>
<dbReference type="PROSITE" id="PS50853">
    <property type="entry name" value="FN3"/>
    <property type="match status" value="1"/>
</dbReference>
<dbReference type="OrthoDB" id="9944680at2759"/>
<proteinExistence type="predicted"/>